<keyword evidence="2" id="KW-1185">Reference proteome</keyword>
<accession>A0A1S1HNI9</accession>
<organism evidence="1 2">
    <name type="scientific">Providencia stuartii</name>
    <dbReference type="NCBI Taxonomy" id="588"/>
    <lineage>
        <taxon>Bacteria</taxon>
        <taxon>Pseudomonadati</taxon>
        <taxon>Pseudomonadota</taxon>
        <taxon>Gammaproteobacteria</taxon>
        <taxon>Enterobacterales</taxon>
        <taxon>Morganellaceae</taxon>
        <taxon>Providencia</taxon>
    </lineage>
</organism>
<comment type="caution">
    <text evidence="1">The sequence shown here is derived from an EMBL/GenBank/DDBJ whole genome shotgun (WGS) entry which is preliminary data.</text>
</comment>
<dbReference type="Gene3D" id="2.60.120.10">
    <property type="entry name" value="Jelly Rolls"/>
    <property type="match status" value="1"/>
</dbReference>
<dbReference type="Proteomes" id="UP000179588">
    <property type="component" value="Unassembled WGS sequence"/>
</dbReference>
<name>A0A1S1HNI9_PROST</name>
<proteinExistence type="predicted"/>
<gene>
    <name evidence="1" type="ORF">A3Q29_09575</name>
</gene>
<dbReference type="RefSeq" id="WP_070929783.1">
    <property type="nucleotide sequence ID" value="NZ_CANMXG010000004.1"/>
</dbReference>
<dbReference type="InterPro" id="IPR010282">
    <property type="entry name" value="Uncharacterised_HutD/Ves"/>
</dbReference>
<dbReference type="Pfam" id="PF05962">
    <property type="entry name" value="HutD"/>
    <property type="match status" value="1"/>
</dbReference>
<dbReference type="AlphaFoldDB" id="A0A1S1HNI9"/>
<dbReference type="InterPro" id="IPR014710">
    <property type="entry name" value="RmlC-like_jellyroll"/>
</dbReference>
<dbReference type="InterPro" id="IPR011051">
    <property type="entry name" value="RmlC_Cupin_sf"/>
</dbReference>
<evidence type="ECO:0000313" key="1">
    <source>
        <dbReference type="EMBL" id="OHT22843.1"/>
    </source>
</evidence>
<protein>
    <submittedName>
        <fullName evidence="1">Uncharacterized protein</fullName>
    </submittedName>
</protein>
<dbReference type="EMBL" id="LVIE01000212">
    <property type="protein sequence ID" value="OHT22843.1"/>
    <property type="molecule type" value="Genomic_DNA"/>
</dbReference>
<sequence length="188" mass="20762">MKIKCFDATELPIQEWQDGCGSSTEIFCWPVASDFSLRASLEHITHTSFLKHNIEGERLSISLNKDPVSLIDQHQCQHILNDIGDSYQSASCDSIKLELQASPARFLNLEFNTERWSAQSCVITQKQRLPIGQAGVVYILAGEWSISGANCKILNANQGGWWLPDIGEGIVSPNTASSILIWVAVTPC</sequence>
<dbReference type="SUPFAM" id="SSF51182">
    <property type="entry name" value="RmlC-like cupins"/>
    <property type="match status" value="1"/>
</dbReference>
<reference evidence="1 2" key="1">
    <citation type="submission" date="2016-03" db="EMBL/GenBank/DDBJ databases">
        <title>Genome sequence of Providencia stuartii strain, isolated from the salivary glands of larval Lucilia sericata.</title>
        <authorList>
            <person name="Yuan Y."/>
            <person name="Zhang Y."/>
            <person name="Fu S."/>
            <person name="Crippen T.L."/>
            <person name="Visi D."/>
            <person name="Benbow M.E."/>
            <person name="Allen M."/>
            <person name="Tomberlin J.K."/>
            <person name="Sze S.-H."/>
            <person name="Tarone A.M."/>
        </authorList>
    </citation>
    <scope>NUCLEOTIDE SEQUENCE [LARGE SCALE GENOMIC DNA]</scope>
    <source>
        <strain evidence="1 2">Crippen</strain>
    </source>
</reference>
<dbReference type="GeneID" id="92279307"/>
<evidence type="ECO:0000313" key="2">
    <source>
        <dbReference type="Proteomes" id="UP000179588"/>
    </source>
</evidence>